<dbReference type="SUPFAM" id="SSF53474">
    <property type="entry name" value="alpha/beta-Hydrolases"/>
    <property type="match status" value="1"/>
</dbReference>
<dbReference type="InterPro" id="IPR050309">
    <property type="entry name" value="Type-B_Carboxylest/Lipase"/>
</dbReference>
<evidence type="ECO:0000256" key="4">
    <source>
        <dbReference type="SAM" id="MobiDB-lite"/>
    </source>
</evidence>
<protein>
    <recommendedName>
        <fullName evidence="3">Carboxylic ester hydrolase</fullName>
        <ecNumber evidence="3">3.1.1.-</ecNumber>
    </recommendedName>
</protein>
<dbReference type="InterPro" id="IPR002018">
    <property type="entry name" value="CarbesteraseB"/>
</dbReference>
<feature type="region of interest" description="Disordered" evidence="4">
    <location>
        <begin position="440"/>
        <end position="467"/>
    </location>
</feature>
<reference evidence="6 7" key="1">
    <citation type="journal article" date="2019" name="Int. J. Syst. Evol. Microbiol.">
        <title>The Global Catalogue of Microorganisms (GCM) 10K type strain sequencing project: providing services to taxonomists for standard genome sequencing and annotation.</title>
        <authorList>
            <consortium name="The Broad Institute Genomics Platform"/>
            <consortium name="The Broad Institute Genome Sequencing Center for Infectious Disease"/>
            <person name="Wu L."/>
            <person name="Ma J."/>
        </authorList>
    </citation>
    <scope>NUCLEOTIDE SEQUENCE [LARGE SCALE GENOMIC DNA]</scope>
    <source>
        <strain evidence="6 7">JCM 4395</strain>
    </source>
</reference>
<gene>
    <name evidence="6" type="ORF">GCM10010276_30250</name>
</gene>
<feature type="domain" description="Carboxylesterase type B" evidence="5">
    <location>
        <begin position="9"/>
        <end position="307"/>
    </location>
</feature>
<dbReference type="EMBL" id="BAAASG010000007">
    <property type="protein sequence ID" value="GAA2489331.1"/>
    <property type="molecule type" value="Genomic_DNA"/>
</dbReference>
<keyword evidence="2 3" id="KW-0378">Hydrolase</keyword>
<name>A0ABN3LUI1_STRLO</name>
<comment type="caution">
    <text evidence="6">The sequence shown here is derived from an EMBL/GenBank/DDBJ whole genome shotgun (WGS) entry which is preliminary data.</text>
</comment>
<evidence type="ECO:0000256" key="3">
    <source>
        <dbReference type="RuleBase" id="RU361235"/>
    </source>
</evidence>
<organism evidence="6 7">
    <name type="scientific">Streptomyces longisporus</name>
    <dbReference type="NCBI Taxonomy" id="1948"/>
    <lineage>
        <taxon>Bacteria</taxon>
        <taxon>Bacillati</taxon>
        <taxon>Actinomycetota</taxon>
        <taxon>Actinomycetes</taxon>
        <taxon>Kitasatosporales</taxon>
        <taxon>Streptomycetaceae</taxon>
        <taxon>Streptomyces</taxon>
    </lineage>
</organism>
<dbReference type="EC" id="3.1.1.-" evidence="3"/>
<dbReference type="Gene3D" id="3.40.50.1820">
    <property type="entry name" value="alpha/beta hydrolase"/>
    <property type="match status" value="1"/>
</dbReference>
<dbReference type="Proteomes" id="UP001501777">
    <property type="component" value="Unassembled WGS sequence"/>
</dbReference>
<dbReference type="PANTHER" id="PTHR11559">
    <property type="entry name" value="CARBOXYLESTERASE"/>
    <property type="match status" value="1"/>
</dbReference>
<evidence type="ECO:0000313" key="7">
    <source>
        <dbReference type="Proteomes" id="UP001501777"/>
    </source>
</evidence>
<feature type="domain" description="Carboxylesterase type B" evidence="5">
    <location>
        <begin position="352"/>
        <end position="443"/>
    </location>
</feature>
<evidence type="ECO:0000256" key="2">
    <source>
        <dbReference type="ARBA" id="ARBA00022801"/>
    </source>
</evidence>
<dbReference type="PROSITE" id="PS00122">
    <property type="entry name" value="CARBOXYLESTERASE_B_1"/>
    <property type="match status" value="1"/>
</dbReference>
<proteinExistence type="inferred from homology"/>
<dbReference type="InterPro" id="IPR029058">
    <property type="entry name" value="AB_hydrolase_fold"/>
</dbReference>
<dbReference type="InterPro" id="IPR019826">
    <property type="entry name" value="Carboxylesterase_B_AS"/>
</dbReference>
<evidence type="ECO:0000259" key="5">
    <source>
        <dbReference type="Pfam" id="PF00135"/>
    </source>
</evidence>
<sequence>MVKEGRMEPVAVTSAGAVRGVSENGIVRFVGIPFAAAPEGALRFQPPVQAPGWDGVRDAVAFGAAPPQLAPVPGAPAQWQPGDGLDCLTVNVWTPDPATTGLPVMVWIYGGLWKHGAARMPQYDAGTLAGSGVVVVTFNYRVGFEGFGHLPGTADNRGLRDQIAALEWVQGNIAAFGGDPANVTVFGQSAGAASTVLLTAAPAARGLFRRAIAQSIPSGIRTASEAAAVTATIAAAAGIPATREAFAALAPEAILAVQDEPLRGREGFTAFAPVIDGDLVTGPPWTALRSGSGRDVDLICGFTHEEYRGQGPLPPAGVDLAVVAEAVGLDRDAADAYRRVCLGLGDVDLFTVMLSDALIRMPTTWVAEAHAGAGGRTWLYDFAWRGPALGAAHGVDVPFVFGNATSRPAARFLGSPPPADFTDLSESIRTSWTSFATTGDPGWPRFTPDHPTTRTWQTPPSDGPYPLSPLRTIWQNVKR</sequence>
<keyword evidence="7" id="KW-1185">Reference proteome</keyword>
<dbReference type="Pfam" id="PF00135">
    <property type="entry name" value="COesterase"/>
    <property type="match status" value="2"/>
</dbReference>
<comment type="similarity">
    <text evidence="1 3">Belongs to the type-B carboxylesterase/lipase family.</text>
</comment>
<evidence type="ECO:0000313" key="6">
    <source>
        <dbReference type="EMBL" id="GAA2489331.1"/>
    </source>
</evidence>
<accession>A0ABN3LUI1</accession>
<evidence type="ECO:0000256" key="1">
    <source>
        <dbReference type="ARBA" id="ARBA00005964"/>
    </source>
</evidence>